<protein>
    <recommendedName>
        <fullName evidence="16">Cytochrome P450</fullName>
    </recommendedName>
</protein>
<dbReference type="PRINTS" id="PR00385">
    <property type="entry name" value="P450"/>
</dbReference>
<keyword evidence="5 14" id="KW-0812">Transmembrane</keyword>
<dbReference type="GO" id="GO:0042617">
    <property type="term" value="P:paclitaxel biosynthetic process"/>
    <property type="evidence" value="ECO:0007669"/>
    <property type="project" value="UniProtKB-UniPathway"/>
</dbReference>
<dbReference type="GO" id="GO:0016020">
    <property type="term" value="C:membrane"/>
    <property type="evidence" value="ECO:0007669"/>
    <property type="project" value="UniProtKB-SubCell"/>
</dbReference>
<keyword evidence="4 13" id="KW-0349">Heme</keyword>
<organism evidence="15">
    <name type="scientific">Araucaria cunninghamii</name>
    <name type="common">Hoop pine</name>
    <name type="synonym">Moreton Bay pine</name>
    <dbReference type="NCBI Taxonomy" id="56994"/>
    <lineage>
        <taxon>Eukaryota</taxon>
        <taxon>Viridiplantae</taxon>
        <taxon>Streptophyta</taxon>
        <taxon>Embryophyta</taxon>
        <taxon>Tracheophyta</taxon>
        <taxon>Spermatophyta</taxon>
        <taxon>Pinopsida</taxon>
        <taxon>Pinidae</taxon>
        <taxon>Conifers II</taxon>
        <taxon>Araucariales</taxon>
        <taxon>Araucariaceae</taxon>
        <taxon>Araucaria</taxon>
    </lineage>
</organism>
<keyword evidence="9 13" id="KW-0408">Iron</keyword>
<comment type="pathway">
    <text evidence="2">Alkaloid biosynthesis; taxol biosynthesis.</text>
</comment>
<keyword evidence="12 14" id="KW-0472">Membrane</keyword>
<dbReference type="UniPathway" id="UPA00842"/>
<dbReference type="PANTHER" id="PTHR24296">
    <property type="entry name" value="CYTOCHROME P450"/>
    <property type="match status" value="1"/>
</dbReference>
<evidence type="ECO:0000256" key="8">
    <source>
        <dbReference type="ARBA" id="ARBA00023002"/>
    </source>
</evidence>
<comment type="subcellular location">
    <subcellularLocation>
        <location evidence="1">Membrane</location>
        <topology evidence="1">Single-pass membrane protein</topology>
    </subcellularLocation>
</comment>
<feature type="binding site" description="axial binding residue" evidence="13">
    <location>
        <position position="465"/>
    </location>
    <ligand>
        <name>heme</name>
        <dbReference type="ChEBI" id="CHEBI:30413"/>
    </ligand>
    <ligandPart>
        <name>Fe</name>
        <dbReference type="ChEBI" id="CHEBI:18248"/>
    </ligandPart>
</feature>
<keyword evidence="11" id="KW-0876">Taxol biosynthesis</keyword>
<dbReference type="CDD" id="cd11064">
    <property type="entry name" value="CYP86A"/>
    <property type="match status" value="1"/>
</dbReference>
<evidence type="ECO:0000256" key="14">
    <source>
        <dbReference type="SAM" id="Phobius"/>
    </source>
</evidence>
<dbReference type="GO" id="GO:0004497">
    <property type="term" value="F:monooxygenase activity"/>
    <property type="evidence" value="ECO:0007669"/>
    <property type="project" value="UniProtKB-KW"/>
</dbReference>
<comment type="similarity">
    <text evidence="3">Belongs to the cytochrome P450 family.</text>
</comment>
<dbReference type="GO" id="GO:0016705">
    <property type="term" value="F:oxidoreductase activity, acting on paired donors, with incorporation or reduction of molecular oxygen"/>
    <property type="evidence" value="ECO:0007669"/>
    <property type="project" value="InterPro"/>
</dbReference>
<proteinExistence type="inferred from homology"/>
<dbReference type="InterPro" id="IPR036396">
    <property type="entry name" value="Cyt_P450_sf"/>
</dbReference>
<dbReference type="GO" id="GO:0020037">
    <property type="term" value="F:heme binding"/>
    <property type="evidence" value="ECO:0007669"/>
    <property type="project" value="InterPro"/>
</dbReference>
<evidence type="ECO:0000256" key="3">
    <source>
        <dbReference type="ARBA" id="ARBA00010617"/>
    </source>
</evidence>
<accession>A0A0D6QWE3</accession>
<evidence type="ECO:0000256" key="2">
    <source>
        <dbReference type="ARBA" id="ARBA00005122"/>
    </source>
</evidence>
<dbReference type="Gene3D" id="1.10.630.10">
    <property type="entry name" value="Cytochrome P450"/>
    <property type="match status" value="1"/>
</dbReference>
<evidence type="ECO:0000256" key="10">
    <source>
        <dbReference type="ARBA" id="ARBA00023033"/>
    </source>
</evidence>
<reference evidence="15" key="1">
    <citation type="submission" date="2015-03" db="EMBL/GenBank/DDBJ databases">
        <title>A transcriptome of Araucaria cunninghamii, an australian fine timber species.</title>
        <authorList>
            <person name="Jing Yi C.J.Y."/>
            <person name="Yin San L.Y.S."/>
            <person name="Abdul Karim S.S."/>
            <person name="Wan Azmi N.N."/>
            <person name="Hercus R.R."/>
            <person name="Croft L.L."/>
        </authorList>
    </citation>
    <scope>NUCLEOTIDE SEQUENCE</scope>
    <source>
        <strain evidence="15">MI0301</strain>
        <tissue evidence="15">Leaf</tissue>
    </source>
</reference>
<keyword evidence="10" id="KW-0503">Monooxygenase</keyword>
<keyword evidence="7 14" id="KW-1133">Transmembrane helix</keyword>
<evidence type="ECO:0000256" key="13">
    <source>
        <dbReference type="PIRSR" id="PIRSR602401-1"/>
    </source>
</evidence>
<dbReference type="FunFam" id="1.10.630.10:FF:000044">
    <property type="entry name" value="Cytochrome P450"/>
    <property type="match status" value="1"/>
</dbReference>
<evidence type="ECO:0000256" key="7">
    <source>
        <dbReference type="ARBA" id="ARBA00022989"/>
    </source>
</evidence>
<evidence type="ECO:0000256" key="11">
    <source>
        <dbReference type="ARBA" id="ARBA00023059"/>
    </source>
</evidence>
<keyword evidence="6 13" id="KW-0479">Metal-binding</keyword>
<dbReference type="PRINTS" id="PR00463">
    <property type="entry name" value="EP450I"/>
</dbReference>
<evidence type="ECO:0008006" key="16">
    <source>
        <dbReference type="Google" id="ProtNLM"/>
    </source>
</evidence>
<name>A0A0D6QWE3_ARACU</name>
<evidence type="ECO:0000256" key="1">
    <source>
        <dbReference type="ARBA" id="ARBA00004167"/>
    </source>
</evidence>
<dbReference type="Pfam" id="PF00067">
    <property type="entry name" value="p450"/>
    <property type="match status" value="1"/>
</dbReference>
<evidence type="ECO:0000313" key="15">
    <source>
        <dbReference type="EMBL" id="JAG94776.1"/>
    </source>
</evidence>
<dbReference type="SUPFAM" id="SSF48264">
    <property type="entry name" value="Cytochrome P450"/>
    <property type="match status" value="1"/>
</dbReference>
<evidence type="ECO:0000256" key="12">
    <source>
        <dbReference type="ARBA" id="ARBA00023136"/>
    </source>
</evidence>
<comment type="cofactor">
    <cofactor evidence="13">
        <name>heme</name>
        <dbReference type="ChEBI" id="CHEBI:30413"/>
    </cofactor>
</comment>
<evidence type="ECO:0000256" key="5">
    <source>
        <dbReference type="ARBA" id="ARBA00022692"/>
    </source>
</evidence>
<dbReference type="AlphaFoldDB" id="A0A0D6QWE3"/>
<dbReference type="InterPro" id="IPR001128">
    <property type="entry name" value="Cyt_P450"/>
</dbReference>
<evidence type="ECO:0000256" key="6">
    <source>
        <dbReference type="ARBA" id="ARBA00022723"/>
    </source>
</evidence>
<evidence type="ECO:0000256" key="9">
    <source>
        <dbReference type="ARBA" id="ARBA00023004"/>
    </source>
</evidence>
<evidence type="ECO:0000256" key="4">
    <source>
        <dbReference type="ARBA" id="ARBA00022617"/>
    </source>
</evidence>
<dbReference type="InterPro" id="IPR002401">
    <property type="entry name" value="Cyt_P450_E_grp-I"/>
</dbReference>
<feature type="transmembrane region" description="Helical" evidence="14">
    <location>
        <begin position="37"/>
        <end position="55"/>
    </location>
</feature>
<dbReference type="GO" id="GO:0005506">
    <property type="term" value="F:iron ion binding"/>
    <property type="evidence" value="ECO:0007669"/>
    <property type="project" value="InterPro"/>
</dbReference>
<sequence>MEITQILAFLLSFLLVAYILLYRYAEQRRSKRRSRRRAVYGPISYPLVGALFSFWKNTNRHMEWYAEMLAKSPSQTIVVERLAGVKNVVTANPANVEHILKTKFENYPKGKPFTVILHDLLGRGIFNADGNVWKLQRKVACHEFSTRSLRNFVVDVVEEATARLLHILEDHATSSRSLDMQDILQRFAFDNICKVALGIETASLDASLPPSKFSQALDVASKLSAMRAADPIPLVWKIKRMLNVGFERQLAESVRVVHDFAVDVIRRRRKEIIAATEMTKRDLLSRFMVDLVEGVESSEKFLRDFIISFILAGRDTTSSALSWFFWLLSSHPQVEDAIYNEIVSLVNTRPNAVESNSSAGEFTFSYEDLQNMQYLHAAICESMRLYPPVPFDSKHALRNDVLPDGTSVEKGTRVTYHPYAMGRMEALWGADCLQFKPERWVDERGFFVAESPFKYAVFQAGPRVCLGKDMAFIQMKYIAASVIGRFHLKPVGCGVSPKLVHCLTARMEGGFPVVVKRRCRIDIDK</sequence>
<dbReference type="EMBL" id="GCKF01042513">
    <property type="protein sequence ID" value="JAG94776.1"/>
    <property type="molecule type" value="Transcribed_RNA"/>
</dbReference>
<feature type="transmembrane region" description="Helical" evidence="14">
    <location>
        <begin position="6"/>
        <end position="25"/>
    </location>
</feature>
<keyword evidence="8" id="KW-0560">Oxidoreductase</keyword>